<feature type="domain" description="TRAPPC10/Trs130 N-terminal" evidence="6">
    <location>
        <begin position="20"/>
        <end position="331"/>
    </location>
</feature>
<evidence type="ECO:0000259" key="5">
    <source>
        <dbReference type="Pfam" id="PF12584"/>
    </source>
</evidence>
<gene>
    <name evidence="8" type="ORF">BEMITA_LOCUS4186</name>
</gene>
<dbReference type="InterPro" id="IPR045126">
    <property type="entry name" value="TRAPPC10/Trs130"/>
</dbReference>
<dbReference type="InterPro" id="IPR056917">
    <property type="entry name" value="Ig_TRAPPC10"/>
</dbReference>
<dbReference type="Proteomes" id="UP001152759">
    <property type="component" value="Chromosome 2"/>
</dbReference>
<dbReference type="InterPro" id="IPR021773">
    <property type="entry name" value="TPC11"/>
</dbReference>
<keyword evidence="9" id="KW-1185">Reference proteome</keyword>
<feature type="domain" description="TRAPPC10 Ig-like" evidence="7">
    <location>
        <begin position="771"/>
        <end position="880"/>
    </location>
</feature>
<reference evidence="8" key="1">
    <citation type="submission" date="2021-12" db="EMBL/GenBank/DDBJ databases">
        <authorList>
            <person name="King R."/>
        </authorList>
    </citation>
    <scope>NUCLEOTIDE SEQUENCE</scope>
</reference>
<evidence type="ECO:0000256" key="2">
    <source>
        <dbReference type="ARBA" id="ARBA00022448"/>
    </source>
</evidence>
<dbReference type="KEGG" id="btab:109040026"/>
<evidence type="ECO:0000313" key="9">
    <source>
        <dbReference type="Proteomes" id="UP001152759"/>
    </source>
</evidence>
<evidence type="ECO:0000259" key="7">
    <source>
        <dbReference type="Pfam" id="PF23604"/>
    </source>
</evidence>
<dbReference type="Pfam" id="PF23604">
    <property type="entry name" value="Ig_TRAPPC10"/>
    <property type="match status" value="1"/>
</dbReference>
<dbReference type="SUPFAM" id="SSF48452">
    <property type="entry name" value="TPR-like"/>
    <property type="match status" value="1"/>
</dbReference>
<proteinExistence type="predicted"/>
<dbReference type="InterPro" id="IPR022233">
    <property type="entry name" value="TRAPPC10/Trs130_C"/>
</dbReference>
<dbReference type="GO" id="GO:0034498">
    <property type="term" value="P:early endosome to Golgi transport"/>
    <property type="evidence" value="ECO:0007669"/>
    <property type="project" value="TreeGrafter"/>
</dbReference>
<evidence type="ECO:0000259" key="4">
    <source>
        <dbReference type="Pfam" id="PF11817"/>
    </source>
</evidence>
<evidence type="ECO:0000256" key="1">
    <source>
        <dbReference type="ARBA" id="ARBA00004555"/>
    </source>
</evidence>
<dbReference type="Gene3D" id="1.25.40.10">
    <property type="entry name" value="Tetratricopeptide repeat domain"/>
    <property type="match status" value="1"/>
</dbReference>
<dbReference type="GO" id="GO:0005829">
    <property type="term" value="C:cytosol"/>
    <property type="evidence" value="ECO:0007669"/>
    <property type="project" value="GOC"/>
</dbReference>
<dbReference type="Pfam" id="PF12584">
    <property type="entry name" value="TRAPPC10"/>
    <property type="match status" value="1"/>
</dbReference>
<dbReference type="Pfam" id="PF11817">
    <property type="entry name" value="Foie-gras_1"/>
    <property type="match status" value="1"/>
</dbReference>
<evidence type="ECO:0000259" key="6">
    <source>
        <dbReference type="Pfam" id="PF23036"/>
    </source>
</evidence>
<feature type="domain" description="Trafficking protein particle complex subunit 11" evidence="4">
    <location>
        <begin position="411"/>
        <end position="538"/>
    </location>
</feature>
<sequence>MNHPLNMPISNETQEFSLLDKKPLVTYAGDVDLFKSLEATLANSLSSEPAEWCRSYNRGSKSVKVTAEFTPFQNDCLPKEGDWRLLQQPVFHTFWTQCSDMEMYKASLREEIESWLKVLSHHNVLDWMIVLVETYDFRKHNKLLPRTTVLDKIKNDFGAKHADRCLSVINPLRSEMRSGGSWRRLVVNFRLLLLSAYDRLLWNFEEKVRSQRERRTEPDWNFCKYFLLQEELAFVLAMLGVYDEALVQYDELDALFTQFVLNYAVGEVPSWLNKFQGPLDRWHGVSLTQSVDLNLRSAIRNCSISLLDFRCYLYSRQAAMLLLSGKPWEVASRCISFCNNCINELDILEVSCPPGAVACWVWLCCIEVLNTCQKYTDSKVVSACSLYTARLWDCATKKLLELGELCGLLPDQEKSSANLHAVVMLSAGIADSDPSEKLKHALSSKDAFTKEYLELAELAMGTYKHIGRIRSARMIGLDLASFYISMKDLTKAVSFLSSALRTYEEDNWPLLALQCQLKLAKCYKEMDDLEKFARMCASIASSPCLDLTTRTHYFDQMTSLIYNTTDAPWRFPLSDCIQIISAEVVTLEENLAVEAILELDCRLPSQFIVKSIAVSVEQLKTQPDNRGKRNSLIPQENHARSCCEENAFLMKLPIQESFEYQQDGSLGSVSVVCKNQKHHLKRQDSQGGRNKRLVSVPKGDFSQSLILKDPELKPGRNRLVLKSKINCSGTFRLGQVCVEVNNRLELLSTTISPRLYFTAIWKSPSVNLEKSSEGSLLVGVEERVKLVVSTNSQILPENSHVQVICSGGLLIKADDDSKSDFQKEITLPVKSCKPHENLTIPVTLLSQMVQQKDASLTADHTICVILPSCDKPIEIPTSFHYPFIHSISLQSAALRKFINVLITSYTTFPIKFSNPQLKITNDISSTYQVSLTSLNPSSEQTLCNRTNGRKIITFVWELKVVASEPLSEALAPSLQTQFSIDYCVQNEENAESTKKPLNLNFEVSNYRTLFEVELKVEPKPLKANESSESRASEFCRAKTVCQLTVSVMRAASCTCSSLHYEVLADQAFWAVCGERRAGYLSLESSDKFSVTVDVMPLTSGFLPLPIVRLSKYVGDNAARDPRWRVEPFSRGEVYYRNKASQVHVLVPIS</sequence>
<keyword evidence="2" id="KW-0813">Transport</keyword>
<keyword evidence="3" id="KW-0333">Golgi apparatus</keyword>
<dbReference type="EMBL" id="OU963863">
    <property type="protein sequence ID" value="CAH0384902.1"/>
    <property type="molecule type" value="Genomic_DNA"/>
</dbReference>
<dbReference type="PANTHER" id="PTHR13251">
    <property type="entry name" value="EPILEPSY HOLOPROSENCEPHALY CANDIDATE 1/TMEM1"/>
    <property type="match status" value="1"/>
</dbReference>
<dbReference type="InterPro" id="IPR056913">
    <property type="entry name" value="TRAPPC10/Trs130_N"/>
</dbReference>
<dbReference type="PANTHER" id="PTHR13251:SF3">
    <property type="entry name" value="TRAFFICKING PROTEIN PARTICLE COMPLEX SUBUNIT 10"/>
    <property type="match status" value="1"/>
</dbReference>
<name>A0A9P0EYY3_BEMTA</name>
<dbReference type="Pfam" id="PF23036">
    <property type="entry name" value="TRAPPC10_1st"/>
    <property type="match status" value="1"/>
</dbReference>
<accession>A0A9P0EYY3</accession>
<protein>
    <recommendedName>
        <fullName evidence="10">Trafficking protein particle complex subunit 10</fullName>
    </recommendedName>
</protein>
<feature type="domain" description="TRAPPC10/Trs130 C-terminal" evidence="5">
    <location>
        <begin position="1003"/>
        <end position="1145"/>
    </location>
</feature>
<organism evidence="8 9">
    <name type="scientific">Bemisia tabaci</name>
    <name type="common">Sweetpotato whitefly</name>
    <name type="synonym">Aleurodes tabaci</name>
    <dbReference type="NCBI Taxonomy" id="7038"/>
    <lineage>
        <taxon>Eukaryota</taxon>
        <taxon>Metazoa</taxon>
        <taxon>Ecdysozoa</taxon>
        <taxon>Arthropoda</taxon>
        <taxon>Hexapoda</taxon>
        <taxon>Insecta</taxon>
        <taxon>Pterygota</taxon>
        <taxon>Neoptera</taxon>
        <taxon>Paraneoptera</taxon>
        <taxon>Hemiptera</taxon>
        <taxon>Sternorrhyncha</taxon>
        <taxon>Aleyrodoidea</taxon>
        <taxon>Aleyrodidae</taxon>
        <taxon>Aleyrodinae</taxon>
        <taxon>Bemisia</taxon>
    </lineage>
</organism>
<evidence type="ECO:0000256" key="3">
    <source>
        <dbReference type="ARBA" id="ARBA00023034"/>
    </source>
</evidence>
<comment type="subcellular location">
    <subcellularLocation>
        <location evidence="1">Golgi apparatus</location>
    </subcellularLocation>
</comment>
<dbReference type="GO" id="GO:0006891">
    <property type="term" value="P:intra-Golgi vesicle-mediated transport"/>
    <property type="evidence" value="ECO:0007669"/>
    <property type="project" value="TreeGrafter"/>
</dbReference>
<dbReference type="InterPro" id="IPR011990">
    <property type="entry name" value="TPR-like_helical_dom_sf"/>
</dbReference>
<dbReference type="AlphaFoldDB" id="A0A9P0EYY3"/>
<evidence type="ECO:0000313" key="8">
    <source>
        <dbReference type="EMBL" id="CAH0384902.1"/>
    </source>
</evidence>
<dbReference type="GO" id="GO:1990071">
    <property type="term" value="C:TRAPPII protein complex"/>
    <property type="evidence" value="ECO:0007669"/>
    <property type="project" value="InterPro"/>
</dbReference>
<evidence type="ECO:0008006" key="10">
    <source>
        <dbReference type="Google" id="ProtNLM"/>
    </source>
</evidence>